<gene>
    <name evidence="2" type="ORF">MAA8898_00998</name>
</gene>
<dbReference type="InterPro" id="IPR018964">
    <property type="entry name" value="Phage_phiJL001_Gp84_C"/>
</dbReference>
<evidence type="ECO:0000313" key="3">
    <source>
        <dbReference type="Proteomes" id="UP000207598"/>
    </source>
</evidence>
<protein>
    <recommendedName>
        <fullName evidence="1">Bacteriophage phiJL001 Gp84 C-terminal domain-containing protein</fullName>
    </recommendedName>
</protein>
<sequence>MGAAELHAHLAGGLTTVARAWAVTRRDGTRLGFTDHDGDLVFDTLTFKADSGLTARALSQATGLSVDNSEAMGALSAAAISETDIAAGRYDGAEVVCWLVNWADVEARKILFRGTIGEIRRGDGAFHAELRGLTETLNRPVGRVYQKPCTAVLGDKDCGFDLTSGGYVFEGGLVGVEDDRVLLAGALPGFSAGWFQRGRVEVLSGAAQGLSAAIKRDQLRADGTRVIEVWEKLRVAPVAGDQVRFTAGCDKRFETCRLKFGNHLNFRGFPDLPEEDWITVHPSQAKRLDGGSRR</sequence>
<evidence type="ECO:0000313" key="2">
    <source>
        <dbReference type="EMBL" id="SMX36705.1"/>
    </source>
</evidence>
<dbReference type="Pfam" id="PF09356">
    <property type="entry name" value="Phage_BR0599"/>
    <property type="match status" value="1"/>
</dbReference>
<dbReference type="NCBIfam" id="TIGR02218">
    <property type="entry name" value="phg_TIGR02218"/>
    <property type="match status" value="1"/>
</dbReference>
<accession>A0A238K1E8</accession>
<dbReference type="Pfam" id="PF09931">
    <property type="entry name" value="Phage_phiJL001_Gp84_N"/>
    <property type="match status" value="1"/>
</dbReference>
<keyword evidence="3" id="KW-1185">Reference proteome</keyword>
<evidence type="ECO:0000259" key="1">
    <source>
        <dbReference type="Pfam" id="PF09356"/>
    </source>
</evidence>
<dbReference type="EMBL" id="FXYF01000002">
    <property type="protein sequence ID" value="SMX36705.1"/>
    <property type="molecule type" value="Genomic_DNA"/>
</dbReference>
<dbReference type="InterPro" id="IPR011928">
    <property type="entry name" value="Phage_phiJL001_Gp84"/>
</dbReference>
<dbReference type="OrthoDB" id="1633386at2"/>
<dbReference type="RefSeq" id="WP_094019852.1">
    <property type="nucleotide sequence ID" value="NZ_FXYF01000002.1"/>
</dbReference>
<organism evidence="2 3">
    <name type="scientific">Maliponia aquimaris</name>
    <dbReference type="NCBI Taxonomy" id="1673631"/>
    <lineage>
        <taxon>Bacteria</taxon>
        <taxon>Pseudomonadati</taxon>
        <taxon>Pseudomonadota</taxon>
        <taxon>Alphaproteobacteria</taxon>
        <taxon>Rhodobacterales</taxon>
        <taxon>Paracoccaceae</taxon>
        <taxon>Maliponia</taxon>
    </lineage>
</organism>
<reference evidence="2 3" key="1">
    <citation type="submission" date="2017-05" db="EMBL/GenBank/DDBJ databases">
        <authorList>
            <person name="Song R."/>
            <person name="Chenine A.L."/>
            <person name="Ruprecht R.M."/>
        </authorList>
    </citation>
    <scope>NUCLEOTIDE SEQUENCE [LARGE SCALE GENOMIC DNA]</scope>
    <source>
        <strain evidence="2 3">CECT 8898</strain>
    </source>
</reference>
<dbReference type="AlphaFoldDB" id="A0A238K1E8"/>
<dbReference type="Proteomes" id="UP000207598">
    <property type="component" value="Unassembled WGS sequence"/>
</dbReference>
<name>A0A238K1E8_9RHOB</name>
<proteinExistence type="predicted"/>
<feature type="domain" description="Bacteriophage phiJL001 Gp84 C-terminal" evidence="1">
    <location>
        <begin position="193"/>
        <end position="276"/>
    </location>
</feature>